<dbReference type="Proteomes" id="UP000178797">
    <property type="component" value="Unassembled WGS sequence"/>
</dbReference>
<evidence type="ECO:0000256" key="7">
    <source>
        <dbReference type="ARBA" id="ARBA00022679"/>
    </source>
</evidence>
<dbReference type="PROSITE" id="PS50885">
    <property type="entry name" value="HAMP"/>
    <property type="match status" value="1"/>
</dbReference>
<name>A0A1F7RUC5_9BACT</name>
<keyword evidence="12 15" id="KW-1133">Transmembrane helix</keyword>
<dbReference type="SUPFAM" id="SSF47384">
    <property type="entry name" value="Homodimeric domain of signal transducing histidine kinase"/>
    <property type="match status" value="1"/>
</dbReference>
<evidence type="ECO:0000313" key="18">
    <source>
        <dbReference type="EMBL" id="OGL45113.1"/>
    </source>
</evidence>
<feature type="transmembrane region" description="Helical" evidence="15">
    <location>
        <begin position="12"/>
        <end position="32"/>
    </location>
</feature>
<dbReference type="InterPro" id="IPR003594">
    <property type="entry name" value="HATPase_dom"/>
</dbReference>
<evidence type="ECO:0000256" key="8">
    <source>
        <dbReference type="ARBA" id="ARBA00022692"/>
    </source>
</evidence>
<feature type="transmembrane region" description="Helical" evidence="15">
    <location>
        <begin position="168"/>
        <end position="191"/>
    </location>
</feature>
<evidence type="ECO:0000313" key="19">
    <source>
        <dbReference type="Proteomes" id="UP000178797"/>
    </source>
</evidence>
<evidence type="ECO:0000256" key="4">
    <source>
        <dbReference type="ARBA" id="ARBA00012438"/>
    </source>
</evidence>
<evidence type="ECO:0000256" key="13">
    <source>
        <dbReference type="ARBA" id="ARBA00023012"/>
    </source>
</evidence>
<comment type="catalytic activity">
    <reaction evidence="1">
        <text>ATP + protein L-histidine = ADP + protein N-phospho-L-histidine.</text>
        <dbReference type="EC" id="2.7.13.3"/>
    </reaction>
</comment>
<dbReference type="CDD" id="cd00082">
    <property type="entry name" value="HisKA"/>
    <property type="match status" value="1"/>
</dbReference>
<keyword evidence="5" id="KW-1003">Cell membrane</keyword>
<dbReference type="PRINTS" id="PR00344">
    <property type="entry name" value="BCTRLSENSOR"/>
</dbReference>
<dbReference type="CDD" id="cd06225">
    <property type="entry name" value="HAMP"/>
    <property type="match status" value="1"/>
</dbReference>
<feature type="domain" description="Histidine kinase" evidence="16">
    <location>
        <begin position="253"/>
        <end position="470"/>
    </location>
</feature>
<dbReference type="Gene3D" id="1.10.287.130">
    <property type="match status" value="1"/>
</dbReference>
<reference evidence="18 19" key="1">
    <citation type="journal article" date="2016" name="Nat. Commun.">
        <title>Thousands of microbial genomes shed light on interconnected biogeochemical processes in an aquifer system.</title>
        <authorList>
            <person name="Anantharaman K."/>
            <person name="Brown C.T."/>
            <person name="Hug L.A."/>
            <person name="Sharon I."/>
            <person name="Castelle C.J."/>
            <person name="Probst A.J."/>
            <person name="Thomas B.C."/>
            <person name="Singh A."/>
            <person name="Wilkins M.J."/>
            <person name="Karaoz U."/>
            <person name="Brodie E.L."/>
            <person name="Williams K.H."/>
            <person name="Hubbard S.S."/>
            <person name="Banfield J.F."/>
        </authorList>
    </citation>
    <scope>NUCLEOTIDE SEQUENCE [LARGE SCALE GENOMIC DNA]</scope>
</reference>
<evidence type="ECO:0000256" key="15">
    <source>
        <dbReference type="SAM" id="Phobius"/>
    </source>
</evidence>
<evidence type="ECO:0000256" key="3">
    <source>
        <dbReference type="ARBA" id="ARBA00004651"/>
    </source>
</evidence>
<dbReference type="PANTHER" id="PTHR45528">
    <property type="entry name" value="SENSOR HISTIDINE KINASE CPXA"/>
    <property type="match status" value="1"/>
</dbReference>
<dbReference type="InterPro" id="IPR036097">
    <property type="entry name" value="HisK_dim/P_sf"/>
</dbReference>
<evidence type="ECO:0000256" key="10">
    <source>
        <dbReference type="ARBA" id="ARBA00022777"/>
    </source>
</evidence>
<sequence length="472" mass="53842">MNFYRNIRFKLVVWYMFILCLILIPFSTYLYLSLKKSLNEQLNYELKLGCVEVIEDVNEFLKTNELEKLSKDNSMETLLDPISDYVLVFDRERNLIYKSDKFRKHSQILKKIKLNKNYTEKSAVQDIKLSKNRSIRVMTARNGGNGTPEFYVQVGLPLKDIEYPLNRLLITLIIALPATLIVSSILGWFFVYKSLKPIDDITKAAMMIGVGDFNQRLRPIKNNDEVGRLVNTFNNMISKLDESFKQICQFTADVSHELRTPLTIIKGEIEVTLKKVRTSEEYKRTLEVLLEEVDGMTKIVEDLLFLERADSGIIKLNILEINLDILLKDICEQFRNIVDKKKLKLSIDINSGNAVIKGDASQIKKVFVNLLDNAVKYTNEGGEIVISVSDLGKYMKITFSDTGIGIPPEELPFIFERFYRVDRSRTADTGGSGLGLSICETIVKAHKGTIEVKSNPSSGTTFEVCLPKEILN</sequence>
<dbReference type="FunFam" id="1.10.287.130:FF:000001">
    <property type="entry name" value="Two-component sensor histidine kinase"/>
    <property type="match status" value="1"/>
</dbReference>
<keyword evidence="10" id="KW-0418">Kinase</keyword>
<dbReference type="PROSITE" id="PS50109">
    <property type="entry name" value="HIS_KIN"/>
    <property type="match status" value="1"/>
</dbReference>
<dbReference type="SMART" id="SM00388">
    <property type="entry name" value="HisKA"/>
    <property type="match status" value="1"/>
</dbReference>
<dbReference type="EMBL" id="MGDE01000152">
    <property type="protein sequence ID" value="OGL45113.1"/>
    <property type="molecule type" value="Genomic_DNA"/>
</dbReference>
<dbReference type="GO" id="GO:0000155">
    <property type="term" value="F:phosphorelay sensor kinase activity"/>
    <property type="evidence" value="ECO:0007669"/>
    <property type="project" value="InterPro"/>
</dbReference>
<evidence type="ECO:0000259" key="17">
    <source>
        <dbReference type="PROSITE" id="PS50885"/>
    </source>
</evidence>
<keyword evidence="11" id="KW-0067">ATP-binding</keyword>
<evidence type="ECO:0000256" key="6">
    <source>
        <dbReference type="ARBA" id="ARBA00022553"/>
    </source>
</evidence>
<dbReference type="SUPFAM" id="SSF158472">
    <property type="entry name" value="HAMP domain-like"/>
    <property type="match status" value="1"/>
</dbReference>
<evidence type="ECO:0000256" key="14">
    <source>
        <dbReference type="ARBA" id="ARBA00023136"/>
    </source>
</evidence>
<dbReference type="SUPFAM" id="SSF55874">
    <property type="entry name" value="ATPase domain of HSP90 chaperone/DNA topoisomerase II/histidine kinase"/>
    <property type="match status" value="1"/>
</dbReference>
<dbReference type="EC" id="2.7.13.3" evidence="4"/>
<evidence type="ECO:0000259" key="16">
    <source>
        <dbReference type="PROSITE" id="PS50109"/>
    </source>
</evidence>
<dbReference type="InterPro" id="IPR050398">
    <property type="entry name" value="HssS/ArlS-like"/>
</dbReference>
<keyword evidence="7" id="KW-0808">Transferase</keyword>
<dbReference type="Pfam" id="PF00672">
    <property type="entry name" value="HAMP"/>
    <property type="match status" value="1"/>
</dbReference>
<evidence type="ECO:0000256" key="12">
    <source>
        <dbReference type="ARBA" id="ARBA00022989"/>
    </source>
</evidence>
<comment type="subcellular location">
    <subcellularLocation>
        <location evidence="2">Cell inner membrane</location>
    </subcellularLocation>
    <subcellularLocation>
        <location evidence="3">Cell membrane</location>
        <topology evidence="3">Multi-pass membrane protein</topology>
    </subcellularLocation>
</comment>
<dbReference type="InterPro" id="IPR003660">
    <property type="entry name" value="HAMP_dom"/>
</dbReference>
<dbReference type="CDD" id="cd00075">
    <property type="entry name" value="HATPase"/>
    <property type="match status" value="1"/>
</dbReference>
<dbReference type="GO" id="GO:0005524">
    <property type="term" value="F:ATP binding"/>
    <property type="evidence" value="ECO:0007669"/>
    <property type="project" value="UniProtKB-KW"/>
</dbReference>
<dbReference type="Gene3D" id="3.30.565.10">
    <property type="entry name" value="Histidine kinase-like ATPase, C-terminal domain"/>
    <property type="match status" value="1"/>
</dbReference>
<evidence type="ECO:0000256" key="2">
    <source>
        <dbReference type="ARBA" id="ARBA00004533"/>
    </source>
</evidence>
<dbReference type="InterPro" id="IPR036890">
    <property type="entry name" value="HATPase_C_sf"/>
</dbReference>
<evidence type="ECO:0000256" key="9">
    <source>
        <dbReference type="ARBA" id="ARBA00022741"/>
    </source>
</evidence>
<evidence type="ECO:0000256" key="1">
    <source>
        <dbReference type="ARBA" id="ARBA00000085"/>
    </source>
</evidence>
<dbReference type="InterPro" id="IPR005467">
    <property type="entry name" value="His_kinase_dom"/>
</dbReference>
<gene>
    <name evidence="18" type="ORF">A2W05_00865</name>
</gene>
<keyword evidence="9" id="KW-0547">Nucleotide-binding</keyword>
<dbReference type="InterPro" id="IPR006290">
    <property type="entry name" value="CztS_silS_copS"/>
</dbReference>
<dbReference type="NCBIfam" id="TIGR01386">
    <property type="entry name" value="cztS_silS_copS"/>
    <property type="match status" value="1"/>
</dbReference>
<keyword evidence="8 15" id="KW-0812">Transmembrane</keyword>
<protein>
    <recommendedName>
        <fullName evidence="4">histidine kinase</fullName>
        <ecNumber evidence="4">2.7.13.3</ecNumber>
    </recommendedName>
</protein>
<comment type="caution">
    <text evidence="18">The sequence shown here is derived from an EMBL/GenBank/DDBJ whole genome shotgun (WGS) entry which is preliminary data.</text>
</comment>
<dbReference type="AlphaFoldDB" id="A0A1F7RUC5"/>
<dbReference type="SMART" id="SM00304">
    <property type="entry name" value="HAMP"/>
    <property type="match status" value="1"/>
</dbReference>
<dbReference type="Pfam" id="PF00512">
    <property type="entry name" value="HisKA"/>
    <property type="match status" value="1"/>
</dbReference>
<keyword evidence="13" id="KW-0902">Two-component regulatory system</keyword>
<evidence type="ECO:0000256" key="5">
    <source>
        <dbReference type="ARBA" id="ARBA00022475"/>
    </source>
</evidence>
<dbReference type="PANTHER" id="PTHR45528:SF1">
    <property type="entry name" value="SENSOR HISTIDINE KINASE CPXA"/>
    <property type="match status" value="1"/>
</dbReference>
<dbReference type="Gene3D" id="6.10.340.10">
    <property type="match status" value="1"/>
</dbReference>
<feature type="domain" description="HAMP" evidence="17">
    <location>
        <begin position="192"/>
        <end position="245"/>
    </location>
</feature>
<dbReference type="GO" id="GO:0005886">
    <property type="term" value="C:plasma membrane"/>
    <property type="evidence" value="ECO:0007669"/>
    <property type="project" value="UniProtKB-SubCell"/>
</dbReference>
<organism evidence="18 19">
    <name type="scientific">Candidatus Schekmanbacteria bacterium RBG_16_38_10</name>
    <dbReference type="NCBI Taxonomy" id="1817879"/>
    <lineage>
        <taxon>Bacteria</taxon>
        <taxon>Candidatus Schekmaniibacteriota</taxon>
    </lineage>
</organism>
<accession>A0A1F7RUC5</accession>
<keyword evidence="6" id="KW-0597">Phosphoprotein</keyword>
<dbReference type="SMART" id="SM00387">
    <property type="entry name" value="HATPase_c"/>
    <property type="match status" value="1"/>
</dbReference>
<evidence type="ECO:0000256" key="11">
    <source>
        <dbReference type="ARBA" id="ARBA00022840"/>
    </source>
</evidence>
<dbReference type="FunFam" id="3.30.565.10:FF:000006">
    <property type="entry name" value="Sensor histidine kinase WalK"/>
    <property type="match status" value="1"/>
</dbReference>
<keyword evidence="14 15" id="KW-0472">Membrane</keyword>
<dbReference type="Pfam" id="PF02518">
    <property type="entry name" value="HATPase_c"/>
    <property type="match status" value="1"/>
</dbReference>
<dbReference type="InterPro" id="IPR004358">
    <property type="entry name" value="Sig_transdc_His_kin-like_C"/>
</dbReference>
<dbReference type="InterPro" id="IPR003661">
    <property type="entry name" value="HisK_dim/P_dom"/>
</dbReference>
<proteinExistence type="predicted"/>